<dbReference type="SUPFAM" id="SSF160631">
    <property type="entry name" value="SMI1/KNR4-like"/>
    <property type="match status" value="1"/>
</dbReference>
<dbReference type="InterPro" id="IPR037883">
    <property type="entry name" value="Knr4/Smi1-like_sf"/>
</dbReference>
<gene>
    <name evidence="1" type="ORF">SAMN04489812_4028</name>
</gene>
<name>A0A1H1XCR4_9ACTN</name>
<protein>
    <submittedName>
        <fullName evidence="1">SMI1-KNR4 cell-wall</fullName>
    </submittedName>
</protein>
<dbReference type="OrthoDB" id="4153868at2"/>
<accession>A0A1H1XCR4</accession>
<sequence length="134" mass="14655">MTAVEAAESLIQLVHEYSRVSTFADGCSDEMLRAAEQQLGVVFPPSYRRVVQEFGTWDIAGLEFLGVYQTPAMGNELLGSVRATRDARASLGLPASMIEVMEDDLGLVVLDTAALDEDGEAARRQFRGLRTRCV</sequence>
<dbReference type="Proteomes" id="UP000199103">
    <property type="component" value="Chromosome I"/>
</dbReference>
<evidence type="ECO:0000313" key="2">
    <source>
        <dbReference type="Proteomes" id="UP000199103"/>
    </source>
</evidence>
<evidence type="ECO:0000313" key="1">
    <source>
        <dbReference type="EMBL" id="SDT07067.1"/>
    </source>
</evidence>
<dbReference type="RefSeq" id="WP_091527206.1">
    <property type="nucleotide sequence ID" value="NZ_LT629772.1"/>
</dbReference>
<dbReference type="EMBL" id="LT629772">
    <property type="protein sequence ID" value="SDT07067.1"/>
    <property type="molecule type" value="Genomic_DNA"/>
</dbReference>
<reference evidence="1 2" key="1">
    <citation type="submission" date="2016-10" db="EMBL/GenBank/DDBJ databases">
        <authorList>
            <person name="de Groot N.N."/>
        </authorList>
    </citation>
    <scope>NUCLEOTIDE SEQUENCE [LARGE SCALE GENOMIC DNA]</scope>
    <source>
        <strain evidence="1 2">DSM 21800</strain>
    </source>
</reference>
<proteinExistence type="predicted"/>
<dbReference type="Pfam" id="PF14567">
    <property type="entry name" value="SUKH_5"/>
    <property type="match status" value="1"/>
</dbReference>
<keyword evidence="2" id="KW-1185">Reference proteome</keyword>
<dbReference type="AlphaFoldDB" id="A0A1H1XCR4"/>
<dbReference type="Gene3D" id="3.40.1580.10">
    <property type="entry name" value="SMI1/KNR4-like"/>
    <property type="match status" value="1"/>
</dbReference>
<organism evidence="1 2">
    <name type="scientific">Microlunatus soli</name>
    <dbReference type="NCBI Taxonomy" id="630515"/>
    <lineage>
        <taxon>Bacteria</taxon>
        <taxon>Bacillati</taxon>
        <taxon>Actinomycetota</taxon>
        <taxon>Actinomycetes</taxon>
        <taxon>Propionibacteriales</taxon>
        <taxon>Propionibacteriaceae</taxon>
        <taxon>Microlunatus</taxon>
    </lineage>
</organism>